<organism evidence="3 4">
    <name type="scientific">Meiothermus granaticius NBRC 107808</name>
    <dbReference type="NCBI Taxonomy" id="1227551"/>
    <lineage>
        <taxon>Bacteria</taxon>
        <taxon>Thermotogati</taxon>
        <taxon>Deinococcota</taxon>
        <taxon>Deinococci</taxon>
        <taxon>Thermales</taxon>
        <taxon>Thermaceae</taxon>
        <taxon>Meiothermus</taxon>
    </lineage>
</organism>
<dbReference type="InterPro" id="IPR010994">
    <property type="entry name" value="RuvA_2-like"/>
</dbReference>
<dbReference type="PANTHER" id="PTHR21180:SF32">
    <property type="entry name" value="ENDONUCLEASE_EXONUCLEASE_PHOSPHATASE FAMILY DOMAIN-CONTAINING PROTEIN 1"/>
    <property type="match status" value="1"/>
</dbReference>
<dbReference type="EC" id="3.1.-.-" evidence="3"/>
<dbReference type="SMART" id="SM00278">
    <property type="entry name" value="HhH1"/>
    <property type="match status" value="2"/>
</dbReference>
<dbReference type="PANTHER" id="PTHR21180">
    <property type="entry name" value="ENDONUCLEASE/EXONUCLEASE/PHOSPHATASE FAMILY DOMAIN-CONTAINING PROTEIN 1"/>
    <property type="match status" value="1"/>
</dbReference>
<evidence type="ECO:0000313" key="4">
    <source>
        <dbReference type="Proteomes" id="UP000266178"/>
    </source>
</evidence>
<gene>
    <name evidence="3" type="ORF">Mgrana_01341</name>
</gene>
<dbReference type="Pfam" id="PF12836">
    <property type="entry name" value="HHH_3"/>
    <property type="match status" value="1"/>
</dbReference>
<dbReference type="Proteomes" id="UP000266178">
    <property type="component" value="Unassembled WGS sequence"/>
</dbReference>
<feature type="compositionally biased region" description="Polar residues" evidence="1">
    <location>
        <begin position="58"/>
        <end position="68"/>
    </location>
</feature>
<dbReference type="GO" id="GO:0003677">
    <property type="term" value="F:DNA binding"/>
    <property type="evidence" value="ECO:0007669"/>
    <property type="project" value="InterPro"/>
</dbReference>
<proteinExistence type="predicted"/>
<dbReference type="EMBL" id="QWLB01000014">
    <property type="protein sequence ID" value="RIH92803.1"/>
    <property type="molecule type" value="Genomic_DNA"/>
</dbReference>
<dbReference type="InterPro" id="IPR003583">
    <property type="entry name" value="Hlx-hairpin-Hlx_DNA-bd_motif"/>
</dbReference>
<keyword evidence="4" id="KW-1185">Reference proteome</keyword>
<comment type="caution">
    <text evidence="3">The sequence shown here is derived from an EMBL/GenBank/DDBJ whole genome shotgun (WGS) entry which is preliminary data.</text>
</comment>
<dbReference type="Gene3D" id="1.10.150.320">
    <property type="entry name" value="Photosystem II 12 kDa extrinsic protein"/>
    <property type="match status" value="1"/>
</dbReference>
<feature type="domain" description="Helix-hairpin-helix DNA-binding motif class 1" evidence="2">
    <location>
        <begin position="89"/>
        <end position="108"/>
    </location>
</feature>
<dbReference type="InterPro" id="IPR051675">
    <property type="entry name" value="Endo/Exo/Phosphatase_dom_1"/>
</dbReference>
<keyword evidence="3" id="KW-0378">Hydrolase</keyword>
<dbReference type="GO" id="GO:0015627">
    <property type="term" value="C:type II protein secretion system complex"/>
    <property type="evidence" value="ECO:0007669"/>
    <property type="project" value="TreeGrafter"/>
</dbReference>
<name>A0A399F9M4_9DEIN</name>
<dbReference type="GO" id="GO:0006281">
    <property type="term" value="P:DNA repair"/>
    <property type="evidence" value="ECO:0007669"/>
    <property type="project" value="InterPro"/>
</dbReference>
<sequence length="137" mass="14458">MAVVLGLGLVSLWPRLTVQFAPVEAHAPLPLTTPPSAPGLPAQTLPEPPKRTGPEPLSANQAKNSARTLTPGPVRAAVAKVNLNTASQAELESLPRVGPALARRILEGRPYRSLEDLDRVKGVGPKMLELLAPLVSF</sequence>
<dbReference type="GO" id="GO:0016787">
    <property type="term" value="F:hydrolase activity"/>
    <property type="evidence" value="ECO:0007669"/>
    <property type="project" value="UniProtKB-KW"/>
</dbReference>
<evidence type="ECO:0000259" key="2">
    <source>
        <dbReference type="SMART" id="SM00278"/>
    </source>
</evidence>
<evidence type="ECO:0000313" key="3">
    <source>
        <dbReference type="EMBL" id="RIH92803.1"/>
    </source>
</evidence>
<dbReference type="SUPFAM" id="SSF47781">
    <property type="entry name" value="RuvA domain 2-like"/>
    <property type="match status" value="1"/>
</dbReference>
<dbReference type="GO" id="GO:0015628">
    <property type="term" value="P:protein secretion by the type II secretion system"/>
    <property type="evidence" value="ECO:0007669"/>
    <property type="project" value="TreeGrafter"/>
</dbReference>
<feature type="domain" description="Helix-hairpin-helix DNA-binding motif class 1" evidence="2">
    <location>
        <begin position="115"/>
        <end position="134"/>
    </location>
</feature>
<accession>A0A399F9M4</accession>
<protein>
    <submittedName>
        <fullName evidence="3">Deoxyribonuclease</fullName>
        <ecNumber evidence="3">3.1.-.-</ecNumber>
    </submittedName>
</protein>
<dbReference type="AlphaFoldDB" id="A0A399F9M4"/>
<evidence type="ECO:0000256" key="1">
    <source>
        <dbReference type="SAM" id="MobiDB-lite"/>
    </source>
</evidence>
<feature type="region of interest" description="Disordered" evidence="1">
    <location>
        <begin position="30"/>
        <end position="70"/>
    </location>
</feature>
<reference evidence="3 4" key="1">
    <citation type="submission" date="2018-08" db="EMBL/GenBank/DDBJ databases">
        <title>Meiothermus granaticius genome AF-68 sequencing project.</title>
        <authorList>
            <person name="Da Costa M.S."/>
            <person name="Albuquerque L."/>
            <person name="Raposo P."/>
            <person name="Froufe H.J.C."/>
            <person name="Barroso C.S."/>
            <person name="Egas C."/>
        </authorList>
    </citation>
    <scope>NUCLEOTIDE SEQUENCE [LARGE SCALE GENOMIC DNA]</scope>
    <source>
        <strain evidence="3 4">AF-68</strain>
    </source>
</reference>